<dbReference type="Proteomes" id="UP000321393">
    <property type="component" value="Unassembled WGS sequence"/>
</dbReference>
<comment type="caution">
    <text evidence="2">The sequence shown here is derived from an EMBL/GenBank/DDBJ whole genome shotgun (WGS) entry which is preliminary data.</text>
</comment>
<accession>A0A5D3CBV0</accession>
<evidence type="ECO:0000313" key="3">
    <source>
        <dbReference type="Proteomes" id="UP000321393"/>
    </source>
</evidence>
<evidence type="ECO:0000313" key="1">
    <source>
        <dbReference type="EMBL" id="KAA0049852.1"/>
    </source>
</evidence>
<protein>
    <submittedName>
        <fullName evidence="2">Retrotransposon protein</fullName>
    </submittedName>
</protein>
<organism evidence="2 4">
    <name type="scientific">Cucumis melo var. makuwa</name>
    <name type="common">Oriental melon</name>
    <dbReference type="NCBI Taxonomy" id="1194695"/>
    <lineage>
        <taxon>Eukaryota</taxon>
        <taxon>Viridiplantae</taxon>
        <taxon>Streptophyta</taxon>
        <taxon>Embryophyta</taxon>
        <taxon>Tracheophyta</taxon>
        <taxon>Spermatophyta</taxon>
        <taxon>Magnoliopsida</taxon>
        <taxon>eudicotyledons</taxon>
        <taxon>Gunneridae</taxon>
        <taxon>Pentapetalae</taxon>
        <taxon>rosids</taxon>
        <taxon>fabids</taxon>
        <taxon>Cucurbitales</taxon>
        <taxon>Cucurbitaceae</taxon>
        <taxon>Benincaseae</taxon>
        <taxon>Cucumis</taxon>
    </lineage>
</organism>
<evidence type="ECO:0000313" key="2">
    <source>
        <dbReference type="EMBL" id="TYK08668.1"/>
    </source>
</evidence>
<dbReference type="EMBL" id="SSTD01012495">
    <property type="protein sequence ID" value="TYK08668.1"/>
    <property type="molecule type" value="Genomic_DNA"/>
</dbReference>
<name>A0A5D3CBV0_CUCMM</name>
<dbReference type="AlphaFoldDB" id="A0A5D3CBV0"/>
<reference evidence="3 4" key="1">
    <citation type="submission" date="2019-08" db="EMBL/GenBank/DDBJ databases">
        <title>Draft genome sequences of two oriental melons (Cucumis melo L. var makuwa).</title>
        <authorList>
            <person name="Kwon S.-Y."/>
        </authorList>
    </citation>
    <scope>NUCLEOTIDE SEQUENCE [LARGE SCALE GENOMIC DNA]</scope>
    <source>
        <strain evidence="4">cv. Chang Bougi</strain>
        <strain evidence="3">cv. SW 3</strain>
        <tissue evidence="2">Leaf</tissue>
    </source>
</reference>
<proteinExistence type="predicted"/>
<dbReference type="Proteomes" id="UP000321947">
    <property type="component" value="Unassembled WGS sequence"/>
</dbReference>
<evidence type="ECO:0000313" key="4">
    <source>
        <dbReference type="Proteomes" id="UP000321947"/>
    </source>
</evidence>
<sequence>MLLNKPFFYYDELAYVFGCDRTTGRFAKTFADVGFKSLSGMRGLTCPMGTRSSHQCTARGLTCLRRMYVHHDLLARLRVGLDRADRRGRGEASKRPRLKSYIWRWSVRTSNLGRLRCSLANDNHVRQEFFRILREMSKLTSLDRVLLQRHLLSCMDDIQGFVQMPDDERESFCRVLLRDIFR</sequence>
<dbReference type="EMBL" id="SSTE01012020">
    <property type="protein sequence ID" value="KAA0049852.1"/>
    <property type="molecule type" value="Genomic_DNA"/>
</dbReference>
<gene>
    <name evidence="2" type="ORF">E5676_scaffold118G00110</name>
    <name evidence="1" type="ORF">E6C27_scaffold1591G00560</name>
</gene>